<comment type="similarity">
    <text evidence="1">Belongs to the peptidase S14 family.</text>
</comment>
<dbReference type="InterPro" id="IPR032781">
    <property type="entry name" value="ABC_tran_Xtn"/>
</dbReference>
<keyword evidence="6" id="KW-0378">Hydrolase</keyword>
<keyword evidence="3" id="KW-0645">Protease</keyword>
<evidence type="ECO:0000256" key="4">
    <source>
        <dbReference type="ARBA" id="ARBA00022737"/>
    </source>
</evidence>
<dbReference type="SUPFAM" id="SSF52096">
    <property type="entry name" value="ClpP/crotonase"/>
    <property type="match status" value="1"/>
</dbReference>
<feature type="active site" evidence="10">
    <location>
        <position position="149"/>
    </location>
</feature>
<dbReference type="InterPro" id="IPR001907">
    <property type="entry name" value="ClpP"/>
</dbReference>
<dbReference type="RefSeq" id="XP_009032187.1">
    <property type="nucleotide sequence ID" value="XM_009033939.1"/>
</dbReference>
<evidence type="ECO:0000256" key="12">
    <source>
        <dbReference type="SAM" id="MobiDB-lite"/>
    </source>
</evidence>
<evidence type="ECO:0000259" key="14">
    <source>
        <dbReference type="PROSITE" id="PS50893"/>
    </source>
</evidence>
<keyword evidence="8" id="KW-0067">ATP-binding</keyword>
<feature type="domain" description="ABC transporter" evidence="14">
    <location>
        <begin position="709"/>
        <end position="933"/>
    </location>
</feature>
<evidence type="ECO:0000256" key="2">
    <source>
        <dbReference type="ARBA" id="ARBA00013230"/>
    </source>
</evidence>
<feature type="chain" id="PRO_5003264190" description="Endopeptidase Clp" evidence="13">
    <location>
        <begin position="20"/>
        <end position="1031"/>
    </location>
</feature>
<dbReference type="InterPro" id="IPR003593">
    <property type="entry name" value="AAA+_ATPase"/>
</dbReference>
<name>F0XX52_AURAN</name>
<dbReference type="InParanoid" id="F0XX52"/>
<dbReference type="SMART" id="SM00382">
    <property type="entry name" value="AAA"/>
    <property type="match status" value="2"/>
</dbReference>
<evidence type="ECO:0000256" key="10">
    <source>
        <dbReference type="PROSITE-ProRule" id="PRU10085"/>
    </source>
</evidence>
<protein>
    <recommendedName>
        <fullName evidence="2 11">Endopeptidase Clp</fullName>
        <ecNumber evidence="2 11">3.4.21.92</ecNumber>
    </recommendedName>
</protein>
<feature type="active site" evidence="11">
    <location>
        <position position="174"/>
    </location>
</feature>
<dbReference type="GeneID" id="20227784"/>
<dbReference type="GO" id="GO:0005524">
    <property type="term" value="F:ATP binding"/>
    <property type="evidence" value="ECO:0007669"/>
    <property type="project" value="UniProtKB-KW"/>
</dbReference>
<feature type="non-terminal residue" evidence="15">
    <location>
        <position position="1"/>
    </location>
</feature>
<evidence type="ECO:0000256" key="1">
    <source>
        <dbReference type="ARBA" id="ARBA00007039"/>
    </source>
</evidence>
<evidence type="ECO:0000256" key="11">
    <source>
        <dbReference type="PROSITE-ProRule" id="PRU10086"/>
    </source>
</evidence>
<dbReference type="InterPro" id="IPR017871">
    <property type="entry name" value="ABC_transporter-like_CS"/>
</dbReference>
<dbReference type="OrthoDB" id="2110130at2759"/>
<accession>F0XX52</accession>
<reference evidence="15 16" key="1">
    <citation type="journal article" date="2011" name="Proc. Natl. Acad. Sci. U.S.A.">
        <title>Niche of harmful alga Aureococcus anophagefferens revealed through ecogenomics.</title>
        <authorList>
            <person name="Gobler C.J."/>
            <person name="Berry D.L."/>
            <person name="Dyhrman S.T."/>
            <person name="Wilhelm S.W."/>
            <person name="Salamov A."/>
            <person name="Lobanov A.V."/>
            <person name="Zhang Y."/>
            <person name="Collier J.L."/>
            <person name="Wurch L.L."/>
            <person name="Kustka A.B."/>
            <person name="Dill B.D."/>
            <person name="Shah M."/>
            <person name="VerBerkmoes N.C."/>
            <person name="Kuo A."/>
            <person name="Terry A."/>
            <person name="Pangilinan J."/>
            <person name="Lindquist E.A."/>
            <person name="Lucas S."/>
            <person name="Paulsen I.T."/>
            <person name="Hattenrath-Lehmann T.K."/>
            <person name="Talmage S.C."/>
            <person name="Walker E.A."/>
            <person name="Koch F."/>
            <person name="Burson A.M."/>
            <person name="Marcoval M.A."/>
            <person name="Tang Y.Z."/>
            <person name="Lecleir G.R."/>
            <person name="Coyne K.J."/>
            <person name="Berg G.M."/>
            <person name="Bertrand E.M."/>
            <person name="Saito M.A."/>
            <person name="Gladyshev V.N."/>
            <person name="Grigoriev I.V."/>
        </authorList>
    </citation>
    <scope>NUCLEOTIDE SEQUENCE [LARGE SCALE GENOMIC DNA]</scope>
    <source>
        <strain evidence="16">CCMP 1984</strain>
    </source>
</reference>
<evidence type="ECO:0000256" key="3">
    <source>
        <dbReference type="ARBA" id="ARBA00022670"/>
    </source>
</evidence>
<dbReference type="EMBL" id="GL833120">
    <property type="protein sequence ID" value="EGB12512.1"/>
    <property type="molecule type" value="Genomic_DNA"/>
</dbReference>
<feature type="region of interest" description="Disordered" evidence="12">
    <location>
        <begin position="692"/>
        <end position="711"/>
    </location>
</feature>
<sequence>MSTAMRLLTAACALSGALGLVAPVARTASRVARASEPGPQTPTPEPEKPKPAPSPVIMPTVTGANGEQIDVVSRLLKDRILLLGSEVNDEVANVLVAQMLYLANEDPEGDITLYINSPGGSVSAGMAIYDTMQFIPCDVSTVCFGMAASMGAFLLGAGSKGKRKSLPNARIMIHQPLGGAQGQAADIEIQAKEILFTKACINTYMSEYTGQPIDKLAEDTDRDFYMMPTEAQDYGLIDESRMVMHSWLAFALLRVSSALVAPAQRARIGSHLPAGIQFGDTGGAAIVLDDVAVRRGPVELLSGVSWRVLPGERWGIVGPNGAGKSTLLGAILGVHESTTGGIAVKEDASVGYLEQTGVGGSSSTVREEVMSRMGDLAAAQAELDAATAAVEGGDYSEAALERMGTAQEDFEDKGGYTAEETVAKVLGGLGFDVKSDLDRPCGDFSGGWQMRIALARLLLSGPEMLLLDEPTNHLDSAARSWLATYLADYEGTLVLVSHDTAMLKRARGSGRHKRAKFPTSKAPIAAVFHSCDSIAEVVGEQPRADRPAGHGRRLEAYKSCSFDKWRQQRAERAAQWVTEYEKQKVEEADLEDFIRRFGAKASKAAQAKDRERKLERLREVMRPRPPDDIVQLAKTLADETEALKQASRDDAPETNLGDTVASPLLSTRTKTYLKLPTPPECGKMPVELKGATFGWPPRASSAPRAKRARRSDDELELEDIDVDVKPIVRDANLAVERGMRIVVRGANGAGKSTLVKAVAGALPLIAGERRCDDRLSLGFFRQDLSQELDQEATALEVVLRGTRKDGDAMTSEKQGRDTLGALGLRGEMALRKVGSLSGGEKARVALACFVLVPNNVLILDEPSNHLDVDTVAALANGLNAFEGAVIVVSHDRAFVDELKPTHVATVADGAVSLEKRDLTDADWDVSSIDERGAPAADAVVVAEAEAPAPVVEVVEDDKTRKKRHNAPKRMEKLEALIADAEAAVAAIDADMAAERDAGALMGLQEKRDATQADADKFWAEYGELEELLAAA</sequence>
<dbReference type="HAMAP" id="MF_00444">
    <property type="entry name" value="ClpP"/>
    <property type="match status" value="1"/>
</dbReference>
<evidence type="ECO:0000313" key="16">
    <source>
        <dbReference type="Proteomes" id="UP000002729"/>
    </source>
</evidence>
<dbReference type="KEGG" id="aaf:AURANDRAFT_70482"/>
<feature type="signal peptide" evidence="13">
    <location>
        <begin position="1"/>
        <end position="19"/>
    </location>
</feature>
<keyword evidence="16" id="KW-1185">Reference proteome</keyword>
<dbReference type="Proteomes" id="UP000002729">
    <property type="component" value="Unassembled WGS sequence"/>
</dbReference>
<dbReference type="EC" id="3.4.21.92" evidence="2 11"/>
<dbReference type="PROSITE" id="PS50893">
    <property type="entry name" value="ABC_TRANSPORTER_2"/>
    <property type="match status" value="2"/>
</dbReference>
<comment type="catalytic activity">
    <reaction evidence="9 11">
        <text>Hydrolysis of proteins to small peptides in the presence of ATP and magnesium. alpha-casein is the usual test substrate. In the absence of ATP, only oligopeptides shorter than five residues are hydrolyzed (such as succinyl-Leu-Tyr-|-NHMec, and Leu-Tyr-Leu-|-Tyr-Trp, in which cleavage of the -Tyr-|-Leu- and -Tyr-|-Trp bonds also occurs).</text>
        <dbReference type="EC" id="3.4.21.92"/>
    </reaction>
</comment>
<dbReference type="GO" id="GO:0006508">
    <property type="term" value="P:proteolysis"/>
    <property type="evidence" value="ECO:0007669"/>
    <property type="project" value="UniProtKB-KW"/>
</dbReference>
<dbReference type="InterPro" id="IPR003439">
    <property type="entry name" value="ABC_transporter-like_ATP-bd"/>
</dbReference>
<dbReference type="CDD" id="cd07017">
    <property type="entry name" value="S14_ClpP_2"/>
    <property type="match status" value="1"/>
</dbReference>
<dbReference type="FunFam" id="3.90.226.10:FF:000001">
    <property type="entry name" value="ATP-dependent Clp protease proteolytic subunit"/>
    <property type="match status" value="1"/>
</dbReference>
<dbReference type="NCBIfam" id="NF001368">
    <property type="entry name" value="PRK00277.1"/>
    <property type="match status" value="1"/>
</dbReference>
<dbReference type="Pfam" id="PF00574">
    <property type="entry name" value="CLP_protease"/>
    <property type="match status" value="1"/>
</dbReference>
<keyword evidence="7" id="KW-0720">Serine protease</keyword>
<keyword evidence="13" id="KW-0732">Signal</keyword>
<dbReference type="InterPro" id="IPR050611">
    <property type="entry name" value="ABCF"/>
</dbReference>
<dbReference type="GO" id="GO:0004252">
    <property type="term" value="F:serine-type endopeptidase activity"/>
    <property type="evidence" value="ECO:0007669"/>
    <property type="project" value="UniProtKB-EC"/>
</dbReference>
<dbReference type="PANTHER" id="PTHR19211:SF133">
    <property type="entry name" value="ABC TRANSPORTER FAMILY PROTEIN"/>
    <property type="match status" value="1"/>
</dbReference>
<evidence type="ECO:0000313" key="15">
    <source>
        <dbReference type="EMBL" id="EGB12512.1"/>
    </source>
</evidence>
<dbReference type="FunFam" id="3.40.50.300:FF:000011">
    <property type="entry name" value="Putative ABC transporter ATP-binding component"/>
    <property type="match status" value="1"/>
</dbReference>
<dbReference type="PRINTS" id="PR00127">
    <property type="entry name" value="CLPPROTEASEP"/>
</dbReference>
<feature type="domain" description="ABC transporter" evidence="14">
    <location>
        <begin position="286"/>
        <end position="556"/>
    </location>
</feature>
<dbReference type="InterPro" id="IPR029045">
    <property type="entry name" value="ClpP/crotonase-like_dom_sf"/>
</dbReference>
<gene>
    <name evidence="15" type="ORF">AURANDRAFT_70482</name>
</gene>
<dbReference type="Pfam" id="PF12848">
    <property type="entry name" value="ABC_tran_Xtn"/>
    <property type="match status" value="1"/>
</dbReference>
<keyword evidence="5" id="KW-0547">Nucleotide-binding</keyword>
<evidence type="ECO:0000256" key="8">
    <source>
        <dbReference type="ARBA" id="ARBA00022840"/>
    </source>
</evidence>
<dbReference type="eggNOG" id="KOG0840">
    <property type="taxonomic scope" value="Eukaryota"/>
</dbReference>
<evidence type="ECO:0000256" key="5">
    <source>
        <dbReference type="ARBA" id="ARBA00022741"/>
    </source>
</evidence>
<feature type="region of interest" description="Disordered" evidence="12">
    <location>
        <begin position="31"/>
        <end position="55"/>
    </location>
</feature>
<organism evidence="16">
    <name type="scientific">Aureococcus anophagefferens</name>
    <name type="common">Harmful bloom alga</name>
    <dbReference type="NCBI Taxonomy" id="44056"/>
    <lineage>
        <taxon>Eukaryota</taxon>
        <taxon>Sar</taxon>
        <taxon>Stramenopiles</taxon>
        <taxon>Ochrophyta</taxon>
        <taxon>Pelagophyceae</taxon>
        <taxon>Pelagomonadales</taxon>
        <taxon>Pelagomonadaceae</taxon>
        <taxon>Aureococcus</taxon>
    </lineage>
</organism>
<evidence type="ECO:0000256" key="13">
    <source>
        <dbReference type="SAM" id="SignalP"/>
    </source>
</evidence>
<dbReference type="SUPFAM" id="SSF52540">
    <property type="entry name" value="P-loop containing nucleoside triphosphate hydrolases"/>
    <property type="match status" value="2"/>
</dbReference>
<dbReference type="OMA" id="GACSHMA"/>
<dbReference type="eggNOG" id="KOG0062">
    <property type="taxonomic scope" value="Eukaryota"/>
</dbReference>
<dbReference type="AlphaFoldDB" id="F0XX52"/>
<dbReference type="InterPro" id="IPR018215">
    <property type="entry name" value="ClpP_Ser_AS"/>
</dbReference>
<dbReference type="PROSITE" id="PS00211">
    <property type="entry name" value="ABC_TRANSPORTER_1"/>
    <property type="match status" value="2"/>
</dbReference>
<dbReference type="Pfam" id="PF00005">
    <property type="entry name" value="ABC_tran"/>
    <property type="match status" value="2"/>
</dbReference>
<dbReference type="PROSITE" id="PS00381">
    <property type="entry name" value="CLP_PROTEASE_SER"/>
    <property type="match status" value="1"/>
</dbReference>
<dbReference type="InterPro" id="IPR033135">
    <property type="entry name" value="ClpP_His_AS"/>
</dbReference>
<dbReference type="InterPro" id="IPR023562">
    <property type="entry name" value="ClpP/TepA"/>
</dbReference>
<dbReference type="PANTHER" id="PTHR19211">
    <property type="entry name" value="ATP-BINDING TRANSPORT PROTEIN-RELATED"/>
    <property type="match status" value="1"/>
</dbReference>
<dbReference type="CDD" id="cd03221">
    <property type="entry name" value="ABCF_EF-3"/>
    <property type="match status" value="2"/>
</dbReference>
<evidence type="ECO:0000256" key="6">
    <source>
        <dbReference type="ARBA" id="ARBA00022801"/>
    </source>
</evidence>
<proteinExistence type="inferred from homology"/>
<keyword evidence="4" id="KW-0677">Repeat</keyword>
<dbReference type="Gene3D" id="3.90.226.10">
    <property type="entry name" value="2-enoyl-CoA Hydratase, Chain A, domain 1"/>
    <property type="match status" value="1"/>
</dbReference>
<evidence type="ECO:0000256" key="7">
    <source>
        <dbReference type="ARBA" id="ARBA00022825"/>
    </source>
</evidence>
<dbReference type="GO" id="GO:0016887">
    <property type="term" value="F:ATP hydrolysis activity"/>
    <property type="evidence" value="ECO:0007669"/>
    <property type="project" value="InterPro"/>
</dbReference>
<dbReference type="PROSITE" id="PS00382">
    <property type="entry name" value="CLP_PROTEASE_HIS"/>
    <property type="match status" value="1"/>
</dbReference>
<dbReference type="Gene3D" id="3.40.50.300">
    <property type="entry name" value="P-loop containing nucleotide triphosphate hydrolases"/>
    <property type="match status" value="2"/>
</dbReference>
<evidence type="ECO:0000256" key="9">
    <source>
        <dbReference type="ARBA" id="ARBA00034021"/>
    </source>
</evidence>
<dbReference type="GO" id="GO:0004176">
    <property type="term" value="F:ATP-dependent peptidase activity"/>
    <property type="evidence" value="ECO:0007669"/>
    <property type="project" value="InterPro"/>
</dbReference>
<dbReference type="NCBIfam" id="NF009205">
    <property type="entry name" value="PRK12553.1"/>
    <property type="match status" value="1"/>
</dbReference>
<dbReference type="InterPro" id="IPR027417">
    <property type="entry name" value="P-loop_NTPase"/>
</dbReference>